<keyword evidence="1" id="KW-0732">Signal</keyword>
<feature type="signal peptide" evidence="1">
    <location>
        <begin position="1"/>
        <end position="23"/>
    </location>
</feature>
<dbReference type="AlphaFoldDB" id="K7ASY2"/>
<accession>K7ASY2</accession>
<evidence type="ECO:0000256" key="1">
    <source>
        <dbReference type="SAM" id="SignalP"/>
    </source>
</evidence>
<gene>
    <name evidence="2" type="ORF">C427_4346</name>
</gene>
<dbReference type="Pfam" id="PF12514">
    <property type="entry name" value="DUF3718"/>
    <property type="match status" value="1"/>
</dbReference>
<name>K7ASY2_9ALTE</name>
<dbReference type="KEGG" id="gps:C427_4346"/>
<dbReference type="RefSeq" id="WP_007639223.1">
    <property type="nucleotide sequence ID" value="NC_020514.1"/>
</dbReference>
<dbReference type="InterPro" id="IPR022193">
    <property type="entry name" value="DUF3718"/>
</dbReference>
<keyword evidence="3" id="KW-1185">Reference proteome</keyword>
<evidence type="ECO:0008006" key="4">
    <source>
        <dbReference type="Google" id="ProtNLM"/>
    </source>
</evidence>
<evidence type="ECO:0000313" key="3">
    <source>
        <dbReference type="Proteomes" id="UP000011864"/>
    </source>
</evidence>
<dbReference type="eggNOG" id="ENOG5031TBA">
    <property type="taxonomic scope" value="Bacteria"/>
</dbReference>
<dbReference type="PATRIC" id="fig|1129794.4.peg.4328"/>
<protein>
    <recommendedName>
        <fullName evidence="4">DUF3718 domain-containing protein</fullName>
    </recommendedName>
</protein>
<dbReference type="EMBL" id="CP003837">
    <property type="protein sequence ID" value="AGH46448.1"/>
    <property type="molecule type" value="Genomic_DNA"/>
</dbReference>
<feature type="chain" id="PRO_5003902792" description="DUF3718 domain-containing protein" evidence="1">
    <location>
        <begin position="24"/>
        <end position="110"/>
    </location>
</feature>
<reference evidence="2 3" key="1">
    <citation type="journal article" date="2013" name="Genome Announc.">
        <title>Complete Genome Sequence of Glaciecola psychrophila Strain 170T.</title>
        <authorList>
            <person name="Yin J."/>
            <person name="Chen J."/>
            <person name="Liu G."/>
            <person name="Yu Y."/>
            <person name="Song L."/>
            <person name="Wang X."/>
            <person name="Qu X."/>
        </authorList>
    </citation>
    <scope>NUCLEOTIDE SEQUENCE [LARGE SCALE GENOMIC DNA]</scope>
    <source>
        <strain evidence="2 3">170</strain>
    </source>
</reference>
<proteinExistence type="predicted"/>
<dbReference type="Proteomes" id="UP000011864">
    <property type="component" value="Chromosome"/>
</dbReference>
<evidence type="ECO:0000313" key="2">
    <source>
        <dbReference type="EMBL" id="AGH46448.1"/>
    </source>
</evidence>
<sequence>MNTLTKAFAITTLALCSIGLASASNVIVPADNYVTTKLCVVASEGSKLKLFRAIKKAGLSKNFVTENVKCNELNFIAFIEKYGSNVEKMNKFLTNGKYSNNAEVANVASL</sequence>
<dbReference type="OrthoDB" id="6332843at2"/>
<dbReference type="HOGENOM" id="CLU_2204523_0_0_6"/>
<organism evidence="2 3">
    <name type="scientific">Paraglaciecola psychrophila 170</name>
    <dbReference type="NCBI Taxonomy" id="1129794"/>
    <lineage>
        <taxon>Bacteria</taxon>
        <taxon>Pseudomonadati</taxon>
        <taxon>Pseudomonadota</taxon>
        <taxon>Gammaproteobacteria</taxon>
        <taxon>Alteromonadales</taxon>
        <taxon>Alteromonadaceae</taxon>
        <taxon>Paraglaciecola</taxon>
    </lineage>
</organism>